<name>A0A074Y4Z7_AURPU</name>
<evidence type="ECO:0000256" key="6">
    <source>
        <dbReference type="SAM" id="Phobius"/>
    </source>
</evidence>
<evidence type="ECO:0000313" key="7">
    <source>
        <dbReference type="EMBL" id="KEQ89257.1"/>
    </source>
</evidence>
<keyword evidence="3 6" id="KW-0812">Transmembrane</keyword>
<dbReference type="PANTHER" id="PTHR13353">
    <property type="entry name" value="TRANSMEMBRANE PROTEIN 19"/>
    <property type="match status" value="1"/>
</dbReference>
<evidence type="ECO:0000256" key="5">
    <source>
        <dbReference type="ARBA" id="ARBA00023136"/>
    </source>
</evidence>
<reference evidence="7 8" key="1">
    <citation type="journal article" date="2014" name="BMC Genomics">
        <title>Genome sequencing of four Aureobasidium pullulans varieties: biotechnological potential, stress tolerance, and description of new species.</title>
        <authorList>
            <person name="Gostin Ar C."/>
            <person name="Ohm R.A."/>
            <person name="Kogej T."/>
            <person name="Sonjak S."/>
            <person name="Turk M."/>
            <person name="Zajc J."/>
            <person name="Zalar P."/>
            <person name="Grube M."/>
            <person name="Sun H."/>
            <person name="Han J."/>
            <person name="Sharma A."/>
            <person name="Chiniquy J."/>
            <person name="Ngan C.Y."/>
            <person name="Lipzen A."/>
            <person name="Barry K."/>
            <person name="Grigoriev I.V."/>
            <person name="Gunde-Cimerman N."/>
        </authorList>
    </citation>
    <scope>NUCLEOTIDE SEQUENCE [LARGE SCALE GENOMIC DNA]</scope>
    <source>
        <strain evidence="7 8">EXF-150</strain>
    </source>
</reference>
<protein>
    <recommendedName>
        <fullName evidence="9">DUF92 domain-containing protein</fullName>
    </recommendedName>
</protein>
<dbReference type="HOGENOM" id="CLU_036918_1_0_1"/>
<keyword evidence="5 6" id="KW-0472">Membrane</keyword>
<organism evidence="7 8">
    <name type="scientific">Aureobasidium pullulans EXF-150</name>
    <dbReference type="NCBI Taxonomy" id="1043002"/>
    <lineage>
        <taxon>Eukaryota</taxon>
        <taxon>Fungi</taxon>
        <taxon>Dikarya</taxon>
        <taxon>Ascomycota</taxon>
        <taxon>Pezizomycotina</taxon>
        <taxon>Dothideomycetes</taxon>
        <taxon>Dothideomycetidae</taxon>
        <taxon>Dothideales</taxon>
        <taxon>Saccotheciaceae</taxon>
        <taxon>Aureobasidium</taxon>
    </lineage>
</organism>
<comment type="subcellular location">
    <subcellularLocation>
        <location evidence="1">Membrane</location>
        <topology evidence="1">Multi-pass membrane protein</topology>
    </subcellularLocation>
</comment>
<evidence type="ECO:0000256" key="4">
    <source>
        <dbReference type="ARBA" id="ARBA00022989"/>
    </source>
</evidence>
<proteinExistence type="inferred from homology"/>
<keyword evidence="8" id="KW-1185">Reference proteome</keyword>
<evidence type="ECO:0008006" key="9">
    <source>
        <dbReference type="Google" id="ProtNLM"/>
    </source>
</evidence>
<dbReference type="RefSeq" id="XP_029765444.1">
    <property type="nucleotide sequence ID" value="XM_029901589.1"/>
</dbReference>
<dbReference type="Pfam" id="PF01940">
    <property type="entry name" value="DUF92"/>
    <property type="match status" value="1"/>
</dbReference>
<evidence type="ECO:0000256" key="2">
    <source>
        <dbReference type="ARBA" id="ARBA00009012"/>
    </source>
</evidence>
<comment type="similarity">
    <text evidence="2">Belongs to the TMEM19 family.</text>
</comment>
<sequence length="305" mass="31364">MVTAMDFALEHKGQLGIITALVVYSAAKNKLTPAGIAAAIVTAGIHMLHPWGVFFNLLVGFFIAGTVGTKINHSQKATLTQSATGGVGGEGARNYAQVLANSGTASVLILWHLYASQNGTNLKTFGLTDVIPFGIAASYAAAAADTLSSELGILSPTSPVLITAPWRSVPRGTNGGVTITGLLAGLAGSVFISSLAYFTLPYSGTAWTGDAKFMFWVTLTAAGFSGTLLDSLLGALVQATVEDKSSGRVVEGDNGKRVKVTQGGSRVQRGIDLLNNNGVNFAMAATVAAVGMGVWNSMVQKVILA</sequence>
<dbReference type="Proteomes" id="UP000030706">
    <property type="component" value="Unassembled WGS sequence"/>
</dbReference>
<dbReference type="PANTHER" id="PTHR13353:SF5">
    <property type="entry name" value="TRANSMEMBRANE PROTEIN 19"/>
    <property type="match status" value="1"/>
</dbReference>
<dbReference type="STRING" id="1043002.A0A074Y4Z7"/>
<feature type="transmembrane region" description="Helical" evidence="6">
    <location>
        <begin position="177"/>
        <end position="198"/>
    </location>
</feature>
<feature type="transmembrane region" description="Helical" evidence="6">
    <location>
        <begin position="213"/>
        <end position="237"/>
    </location>
</feature>
<gene>
    <name evidence="7" type="ORF">M438DRAFT_286434</name>
</gene>
<dbReference type="InterPro" id="IPR002794">
    <property type="entry name" value="DUF92_TMEM19"/>
</dbReference>
<evidence type="ECO:0000256" key="3">
    <source>
        <dbReference type="ARBA" id="ARBA00022692"/>
    </source>
</evidence>
<keyword evidence="4 6" id="KW-1133">Transmembrane helix</keyword>
<dbReference type="GeneID" id="40743895"/>
<feature type="transmembrane region" description="Helical" evidence="6">
    <location>
        <begin position="51"/>
        <end position="69"/>
    </location>
</feature>
<evidence type="ECO:0000313" key="8">
    <source>
        <dbReference type="Proteomes" id="UP000030706"/>
    </source>
</evidence>
<dbReference type="EMBL" id="KL584974">
    <property type="protein sequence ID" value="KEQ89257.1"/>
    <property type="molecule type" value="Genomic_DNA"/>
</dbReference>
<dbReference type="GO" id="GO:0016020">
    <property type="term" value="C:membrane"/>
    <property type="evidence" value="ECO:0007669"/>
    <property type="project" value="UniProtKB-SubCell"/>
</dbReference>
<evidence type="ECO:0000256" key="1">
    <source>
        <dbReference type="ARBA" id="ARBA00004141"/>
    </source>
</evidence>
<dbReference type="OrthoDB" id="15001at2759"/>
<dbReference type="AlphaFoldDB" id="A0A074Y4Z7"/>
<accession>A0A074Y4Z7</accession>